<dbReference type="EMBL" id="BARS01052617">
    <property type="protein sequence ID" value="GAG44075.1"/>
    <property type="molecule type" value="Genomic_DNA"/>
</dbReference>
<organism evidence="1">
    <name type="scientific">marine sediment metagenome</name>
    <dbReference type="NCBI Taxonomy" id="412755"/>
    <lineage>
        <taxon>unclassified sequences</taxon>
        <taxon>metagenomes</taxon>
        <taxon>ecological metagenomes</taxon>
    </lineage>
</organism>
<reference evidence="1" key="1">
    <citation type="journal article" date="2014" name="Front. Microbiol.">
        <title>High frequency of phylogenetically diverse reductive dehalogenase-homologous genes in deep subseafloor sedimentary metagenomes.</title>
        <authorList>
            <person name="Kawai M."/>
            <person name="Futagami T."/>
            <person name="Toyoda A."/>
            <person name="Takaki Y."/>
            <person name="Nishi S."/>
            <person name="Hori S."/>
            <person name="Arai W."/>
            <person name="Tsubouchi T."/>
            <person name="Morono Y."/>
            <person name="Uchiyama I."/>
            <person name="Ito T."/>
            <person name="Fujiyama A."/>
            <person name="Inagaki F."/>
            <person name="Takami H."/>
        </authorList>
    </citation>
    <scope>NUCLEOTIDE SEQUENCE</scope>
    <source>
        <strain evidence="1">Expedition CK06-06</strain>
    </source>
</reference>
<protein>
    <submittedName>
        <fullName evidence="1">Uncharacterized protein</fullName>
    </submittedName>
</protein>
<dbReference type="AlphaFoldDB" id="X0XLM8"/>
<accession>X0XLM8</accession>
<sequence>HFCYVSLLTPLACVDVDEGLAGCVEHLEAARYLFDLPGRWEAA</sequence>
<gene>
    <name evidence="1" type="ORF">S01H1_78210</name>
</gene>
<evidence type="ECO:0000313" key="1">
    <source>
        <dbReference type="EMBL" id="GAG44075.1"/>
    </source>
</evidence>
<name>X0XLM8_9ZZZZ</name>
<comment type="caution">
    <text evidence="1">The sequence shown here is derived from an EMBL/GenBank/DDBJ whole genome shotgun (WGS) entry which is preliminary data.</text>
</comment>
<proteinExistence type="predicted"/>
<feature type="non-terminal residue" evidence="1">
    <location>
        <position position="1"/>
    </location>
</feature>